<evidence type="ECO:0000313" key="5">
    <source>
        <dbReference type="EMBL" id="MCW8087922.1"/>
    </source>
</evidence>
<keyword evidence="1" id="KW-0285">Flavoprotein</keyword>
<sequence>MPRTVLTERLGIALPIVQAGLGPAGRPPLAASVSAAGALGMLSGLGALSPASIRREIREVRARTDRPFGVNLLLNAPPDALQPRLAACLEEGVSAVSFFWGDPAPHVEACHRAGAVVLACVGSVGEARLAAAAGVDVVAAQGWEAGGHVRGEVSTLALVPRVVDAVAPLPVLAAGGIADGRGLAAALTLGAAGAYVGTALLLAEEASVHPHYRARLLAATEADTAHTRLFDGGFGSAPHRVLRNSTLAAWEAAGRPPPGQRPGEGQVVATSPRGPIPRYRATVASLDVEGDVEAMPLWAGQGVGLATRVRPAAEILADMASCAEATLRRLGGGARPPADIPL</sequence>
<dbReference type="Gene3D" id="3.20.20.70">
    <property type="entry name" value="Aldolase class I"/>
    <property type="match status" value="1"/>
</dbReference>
<organism evidence="5 6">
    <name type="scientific">Sabulicella glaciei</name>
    <dbReference type="NCBI Taxonomy" id="2984948"/>
    <lineage>
        <taxon>Bacteria</taxon>
        <taxon>Pseudomonadati</taxon>
        <taxon>Pseudomonadota</taxon>
        <taxon>Alphaproteobacteria</taxon>
        <taxon>Acetobacterales</taxon>
        <taxon>Acetobacteraceae</taxon>
        <taxon>Sabulicella</taxon>
    </lineage>
</organism>
<reference evidence="5 6" key="1">
    <citation type="submission" date="2022-10" db="EMBL/GenBank/DDBJ databases">
        <title>Roseococcus glaciei nov., sp. nov., isolated from glacier.</title>
        <authorList>
            <person name="Liu Q."/>
            <person name="Xin Y.-H."/>
        </authorList>
    </citation>
    <scope>NUCLEOTIDE SEQUENCE [LARGE SCALE GENOMIC DNA]</scope>
    <source>
        <strain evidence="5 6">MDT2-1-1</strain>
    </source>
</reference>
<dbReference type="InterPro" id="IPR004136">
    <property type="entry name" value="NMO"/>
</dbReference>
<feature type="region of interest" description="Disordered" evidence="4">
    <location>
        <begin position="254"/>
        <end position="274"/>
    </location>
</feature>
<dbReference type="SUPFAM" id="SSF51412">
    <property type="entry name" value="Inosine monophosphate dehydrogenase (IMPDH)"/>
    <property type="match status" value="1"/>
</dbReference>
<dbReference type="PANTHER" id="PTHR32332:SF20">
    <property type="entry name" value="2-NITROPROPANE DIOXYGENASE-LIKE PROTEIN"/>
    <property type="match status" value="1"/>
</dbReference>
<keyword evidence="2" id="KW-0288">FMN</keyword>
<dbReference type="CDD" id="cd04730">
    <property type="entry name" value="NPD_like"/>
    <property type="match status" value="1"/>
</dbReference>
<dbReference type="InterPro" id="IPR013785">
    <property type="entry name" value="Aldolase_TIM"/>
</dbReference>
<evidence type="ECO:0000256" key="3">
    <source>
        <dbReference type="ARBA" id="ARBA00023002"/>
    </source>
</evidence>
<dbReference type="Pfam" id="PF03060">
    <property type="entry name" value="NMO"/>
    <property type="match status" value="2"/>
</dbReference>
<accession>A0ABT3P0H7</accession>
<comment type="caution">
    <text evidence="5">The sequence shown here is derived from an EMBL/GenBank/DDBJ whole genome shotgun (WGS) entry which is preliminary data.</text>
</comment>
<dbReference type="RefSeq" id="WP_301592129.1">
    <property type="nucleotide sequence ID" value="NZ_JAPFQI010000023.1"/>
</dbReference>
<evidence type="ECO:0000256" key="4">
    <source>
        <dbReference type="SAM" id="MobiDB-lite"/>
    </source>
</evidence>
<gene>
    <name evidence="5" type="ORF">OF850_20160</name>
</gene>
<proteinExistence type="predicted"/>
<dbReference type="GO" id="GO:0004497">
    <property type="term" value="F:monooxygenase activity"/>
    <property type="evidence" value="ECO:0007669"/>
    <property type="project" value="UniProtKB-KW"/>
</dbReference>
<keyword evidence="6" id="KW-1185">Reference proteome</keyword>
<name>A0ABT3P0H7_9PROT</name>
<dbReference type="PANTHER" id="PTHR32332">
    <property type="entry name" value="2-NITROPROPANE DIOXYGENASE"/>
    <property type="match status" value="1"/>
</dbReference>
<keyword evidence="3" id="KW-0560">Oxidoreductase</keyword>
<evidence type="ECO:0000313" key="6">
    <source>
        <dbReference type="Proteomes" id="UP001526430"/>
    </source>
</evidence>
<keyword evidence="5" id="KW-0503">Monooxygenase</keyword>
<evidence type="ECO:0000256" key="1">
    <source>
        <dbReference type="ARBA" id="ARBA00022630"/>
    </source>
</evidence>
<evidence type="ECO:0000256" key="2">
    <source>
        <dbReference type="ARBA" id="ARBA00022643"/>
    </source>
</evidence>
<protein>
    <submittedName>
        <fullName evidence="5">Nitronate monooxygenase</fullName>
    </submittedName>
</protein>
<dbReference type="EMBL" id="JAPFQI010000023">
    <property type="protein sequence ID" value="MCW8087922.1"/>
    <property type="molecule type" value="Genomic_DNA"/>
</dbReference>
<dbReference type="Proteomes" id="UP001526430">
    <property type="component" value="Unassembled WGS sequence"/>
</dbReference>